<dbReference type="PANTHER" id="PTHR12403">
    <property type="entry name" value="TRAFFICKING PROTEIN PARTICLE COMPLEX SUBUNIT 2"/>
    <property type="match status" value="1"/>
</dbReference>
<evidence type="ECO:0000256" key="2">
    <source>
        <dbReference type="ARBA" id="ARBA00009549"/>
    </source>
</evidence>
<feature type="compositionally biased region" description="Low complexity" evidence="7">
    <location>
        <begin position="835"/>
        <end position="891"/>
    </location>
</feature>
<dbReference type="SUPFAM" id="SSF64356">
    <property type="entry name" value="SNARE-like"/>
    <property type="match status" value="1"/>
</dbReference>
<dbReference type="OrthoDB" id="46159at2759"/>
<dbReference type="InterPro" id="IPR034085">
    <property type="entry name" value="TOG"/>
</dbReference>
<dbReference type="GO" id="GO:0051301">
    <property type="term" value="P:cell division"/>
    <property type="evidence" value="ECO:0007669"/>
    <property type="project" value="UniProtKB-KW"/>
</dbReference>
<feature type="region of interest" description="Disordered" evidence="7">
    <location>
        <begin position="16"/>
        <end position="41"/>
    </location>
</feature>
<dbReference type="SUPFAM" id="SSF48371">
    <property type="entry name" value="ARM repeat"/>
    <property type="match status" value="1"/>
</dbReference>
<dbReference type="InterPro" id="IPR016024">
    <property type="entry name" value="ARM-type_fold"/>
</dbReference>
<accession>A0A4S4LRH4</accession>
<keyword evidence="6" id="KW-0676">Redox-active center</keyword>
<dbReference type="SUPFAM" id="SSF52833">
    <property type="entry name" value="Thioredoxin-like"/>
    <property type="match status" value="1"/>
</dbReference>
<feature type="domain" description="TOG" evidence="8">
    <location>
        <begin position="143"/>
        <end position="414"/>
    </location>
</feature>
<dbReference type="EMBL" id="SGPL01000237">
    <property type="protein sequence ID" value="THH14964.1"/>
    <property type="molecule type" value="Genomic_DNA"/>
</dbReference>
<evidence type="ECO:0000256" key="3">
    <source>
        <dbReference type="ARBA" id="ARBA00022618"/>
    </source>
</evidence>
<dbReference type="GO" id="GO:0006888">
    <property type="term" value="P:endoplasmic reticulum to Golgi vesicle-mediated transport"/>
    <property type="evidence" value="ECO:0007669"/>
    <property type="project" value="InterPro"/>
</dbReference>
<feature type="compositionally biased region" description="Polar residues" evidence="7">
    <location>
        <begin position="1468"/>
        <end position="1483"/>
    </location>
</feature>
<dbReference type="Gene3D" id="3.30.450.70">
    <property type="match status" value="1"/>
</dbReference>
<dbReference type="CDD" id="cd14825">
    <property type="entry name" value="TRAPPC2_sedlin"/>
    <property type="match status" value="1"/>
</dbReference>
<feature type="region of interest" description="Disordered" evidence="7">
    <location>
        <begin position="1452"/>
        <end position="1483"/>
    </location>
</feature>
<feature type="compositionally biased region" description="Polar residues" evidence="7">
    <location>
        <begin position="16"/>
        <end position="27"/>
    </location>
</feature>
<gene>
    <name evidence="9" type="ORF">EW146_g5443</name>
</gene>
<dbReference type="InterPro" id="IPR036249">
    <property type="entry name" value="Thioredoxin-like_sf"/>
</dbReference>
<dbReference type="Pfam" id="PF12348">
    <property type="entry name" value="CLASP_N"/>
    <property type="match status" value="1"/>
</dbReference>
<dbReference type="InterPro" id="IPR011989">
    <property type="entry name" value="ARM-like"/>
</dbReference>
<dbReference type="Pfam" id="PF10262">
    <property type="entry name" value="Rdx"/>
    <property type="match status" value="1"/>
</dbReference>
<dbReference type="Pfam" id="PF04628">
    <property type="entry name" value="Sedlin_N"/>
    <property type="match status" value="1"/>
</dbReference>
<sequence length="1628" mass="175999">MTDSCVDCVPTQESSIVDTQSSKNITQRTHDPLDPTTFVPPSPDSAPRVFIEFCDRCRWLHRATWTSTELFLTFPPPVLGSITIVPLDSEETAGRFRVWLTPDSGAQPILVWDRKVEGKFPELKELPTRRNLSGGIICEAGDGGFDRSVVSYTMDDSNLSKLVQQAKANDVDVKVDAVSKLQAEFEAGAEIMEPDLLIQTFKTCLRTSNQHLSTATLLALPPFLPLLLSHTISAPAAKPSSASASTSSTSSTVDAPILRQVLNAFLPAGGVIDRLGETRERAREKARESLVLIGGFAFRLGGSSVMARSKSGKETETPLQMYERFLKEGGLGSKVWRVREQSILTLVHIRRTHHLFPIRPYLPLLVEALEDSDSAVRETARTSIVELFTGPGVTDAARSDLKKEMTKKGVRKGIVDGVLAKVLGGGGSAPGSEVGSDNGELGVSTAKKEYVPPSLVLLGKRSTAGSENASGPSGITRAISHGSVGQMPRPASRAAIASPPLGADSAADVQPVYVASSRDLENEFAHMFKPFEGKETEHNWAARDRAITRVRGMLKGDVHVRYADTFFSHLKQITDASFKTLASLRTTVATSTCSFYTELALALGSALDPVCEQLLLNLLRMAGFTKKIAAQASQAAVTSILHNTSAQPRTTLALLWNALQDKIVQARSYIVDHLKTYIETHGERARQIIESTGAIDTLEKSVRKALADPNVSVRQNARSLFWAFERVWKDRGRVILEAQDASNRKQLEKACPNPEALVSVPAAPATVKKSSVAAAIAASRAKAKAIATAPPTLRHQATSTARTISPPKRSLSPSVLSRGVFTERAASPLSPPMSPRSRILSTSGPTRSSSSRAVSHSRTPSSESVPSVTTSTQRRSSSPLVSSASSPPRGSSLRKAMYTALPASPPSTTITPPSPTPKQSLAAARQSLPNVSRQSTVMPSFSGTDEPSLLMAVAIPLPEDSDSDMDVDESNLISFSTPYKKFPPPAPSTTDSRSSFSPRSSVFKPELSTSLSASSPPTSAPQPIIEDAMRARAEQAESAAERLLELVEPEDETMHQPAMHSSLLLSSNGATPKVKSKTIVPTPVLSSVVRPPVTPIAKKSAIWKQVASFQDSPAHNGVPSLMTDVLRPMQPNNDSAWWRKRMALVNQRRLNRATDHSEFVNELQGHILALDQGTADITVLQNIAVFCISHPTATLISPLSSGLSISASPSPFLSNPAPLSSTKPDLWTENKNFDRLFAAVKKFLDPERMEQQLEYGLILLWEMLEHQPLHIEGREADVFAILLQVRYSNKQQIMESANSIRDALTNRIDPVYGLTTMHAVLRVFQTEPPPASSPAETKASTYAYGLIALGKFILRLPAEILEEELPRLKNTLISALSDVSSLVVRESAAAVIIAAQLILRDETHLFALLDGLPDEKKNLLTYLFDKHGARGASGAGGSPAGVDRLEREMRRLDGRTSTPPRSLAAASPTFSSKPTQAAPSPLSANLPSWSTSAFAGTLTALSGASSVTQSSAQGGVARVGGGQDRHVIQMIANASLDVIEEVVRRNNGMYLKAVDKFNEWTVSAFITPGNMKFILLHEAKNDEGIRSFFTDVWELYIKTMLNPFHTAHTPIRSAVFDTRVRASAKKYL</sequence>
<feature type="compositionally biased region" description="Low complexity" evidence="7">
    <location>
        <begin position="988"/>
        <end position="1017"/>
    </location>
</feature>
<comment type="subcellular location">
    <subcellularLocation>
        <location evidence="1">Cytoplasm</location>
        <location evidence="1">Cytoskeleton</location>
        <location evidence="1">Spindle</location>
    </subcellularLocation>
</comment>
<proteinExistence type="inferred from homology"/>
<keyword evidence="4" id="KW-0493">Microtubule</keyword>
<dbReference type="InterPro" id="IPR024395">
    <property type="entry name" value="CLASP_N_dom"/>
</dbReference>
<feature type="domain" description="TOG" evidence="8">
    <location>
        <begin position="516"/>
        <end position="764"/>
    </location>
</feature>
<reference evidence="9 10" key="1">
    <citation type="submission" date="2019-02" db="EMBL/GenBank/DDBJ databases">
        <title>Genome sequencing of the rare red list fungi Bondarzewia mesenterica.</title>
        <authorList>
            <person name="Buettner E."/>
            <person name="Kellner H."/>
        </authorList>
    </citation>
    <scope>NUCLEOTIDE SEQUENCE [LARGE SCALE GENOMIC DNA]</scope>
    <source>
        <strain evidence="9 10">DSM 108281</strain>
    </source>
</reference>
<feature type="compositionally biased region" description="Polar residues" evidence="7">
    <location>
        <begin position="927"/>
        <end position="943"/>
    </location>
</feature>
<keyword evidence="5" id="KW-0131">Cell cycle</keyword>
<evidence type="ECO:0000259" key="8">
    <source>
        <dbReference type="SMART" id="SM01349"/>
    </source>
</evidence>
<dbReference type="Gene3D" id="3.40.30.10">
    <property type="entry name" value="Glutaredoxin"/>
    <property type="match status" value="1"/>
</dbReference>
<dbReference type="InterPro" id="IPR011012">
    <property type="entry name" value="Longin-like_dom_sf"/>
</dbReference>
<dbReference type="InterPro" id="IPR006722">
    <property type="entry name" value="Sedlin"/>
</dbReference>
<evidence type="ECO:0000313" key="10">
    <source>
        <dbReference type="Proteomes" id="UP000310158"/>
    </source>
</evidence>
<dbReference type="GO" id="GO:0005874">
    <property type="term" value="C:microtubule"/>
    <property type="evidence" value="ECO:0007669"/>
    <property type="project" value="UniProtKB-KW"/>
</dbReference>
<name>A0A4S4LRH4_9AGAM</name>
<feature type="region of interest" description="Disordered" evidence="7">
    <location>
        <begin position="975"/>
        <end position="1022"/>
    </location>
</feature>
<dbReference type="Gene3D" id="1.25.10.10">
    <property type="entry name" value="Leucine-rich Repeat Variant"/>
    <property type="match status" value="2"/>
</dbReference>
<comment type="caution">
    <text evidence="9">The sequence shown here is derived from an EMBL/GenBank/DDBJ whole genome shotgun (WGS) entry which is preliminary data.</text>
</comment>
<dbReference type="GO" id="GO:0005819">
    <property type="term" value="C:spindle"/>
    <property type="evidence" value="ECO:0007669"/>
    <property type="project" value="UniProtKB-SubCell"/>
</dbReference>
<organism evidence="9 10">
    <name type="scientific">Bondarzewia mesenterica</name>
    <dbReference type="NCBI Taxonomy" id="1095465"/>
    <lineage>
        <taxon>Eukaryota</taxon>
        <taxon>Fungi</taxon>
        <taxon>Dikarya</taxon>
        <taxon>Basidiomycota</taxon>
        <taxon>Agaricomycotina</taxon>
        <taxon>Agaricomycetes</taxon>
        <taxon>Russulales</taxon>
        <taxon>Bondarzewiaceae</taxon>
        <taxon>Bondarzewia</taxon>
    </lineage>
</organism>
<evidence type="ECO:0000256" key="5">
    <source>
        <dbReference type="ARBA" id="ARBA00022776"/>
    </source>
</evidence>
<dbReference type="Proteomes" id="UP000310158">
    <property type="component" value="Unassembled WGS sequence"/>
</dbReference>
<feature type="region of interest" description="Disordered" evidence="7">
    <location>
        <begin position="786"/>
        <end position="943"/>
    </location>
</feature>
<evidence type="ECO:0000256" key="1">
    <source>
        <dbReference type="ARBA" id="ARBA00004186"/>
    </source>
</evidence>
<keyword evidence="10" id="KW-1185">Reference proteome</keyword>
<evidence type="ECO:0000256" key="6">
    <source>
        <dbReference type="ARBA" id="ARBA00023284"/>
    </source>
</evidence>
<dbReference type="SMART" id="SM01349">
    <property type="entry name" value="TOG"/>
    <property type="match status" value="2"/>
</dbReference>
<keyword evidence="3" id="KW-0132">Cell division</keyword>
<evidence type="ECO:0000256" key="4">
    <source>
        <dbReference type="ARBA" id="ARBA00022701"/>
    </source>
</evidence>
<dbReference type="InterPro" id="IPR011893">
    <property type="entry name" value="Selenoprotein_Rdx-typ"/>
</dbReference>
<evidence type="ECO:0000256" key="7">
    <source>
        <dbReference type="SAM" id="MobiDB-lite"/>
    </source>
</evidence>
<keyword evidence="5" id="KW-0498">Mitosis</keyword>
<evidence type="ECO:0000313" key="9">
    <source>
        <dbReference type="EMBL" id="THH14964.1"/>
    </source>
</evidence>
<dbReference type="GO" id="GO:0005737">
    <property type="term" value="C:cytoplasm"/>
    <property type="evidence" value="ECO:0007669"/>
    <property type="project" value="GOC"/>
</dbReference>
<protein>
    <recommendedName>
        <fullName evidence="8">TOG domain-containing protein</fullName>
    </recommendedName>
</protein>
<comment type="similarity">
    <text evidence="2">Belongs to the CLASP family.</text>
</comment>